<dbReference type="GO" id="GO:0005634">
    <property type="term" value="C:nucleus"/>
    <property type="evidence" value="ECO:0007669"/>
    <property type="project" value="UniProtKB-SubCell"/>
</dbReference>
<dbReference type="Gene3D" id="1.10.10.60">
    <property type="entry name" value="Homeodomain-like"/>
    <property type="match status" value="2"/>
</dbReference>
<dbReference type="PROSITE" id="PS51294">
    <property type="entry name" value="HTH_MYB"/>
    <property type="match status" value="1"/>
</dbReference>
<dbReference type="EMBL" id="OOIL02005599">
    <property type="protein sequence ID" value="VFQ95513.1"/>
    <property type="molecule type" value="Genomic_DNA"/>
</dbReference>
<proteinExistence type="predicted"/>
<feature type="compositionally biased region" description="Basic and acidic residues" evidence="3">
    <location>
        <begin position="102"/>
        <end position="124"/>
    </location>
</feature>
<keyword evidence="2" id="KW-0539">Nucleus</keyword>
<dbReference type="SMART" id="SM00717">
    <property type="entry name" value="SANT"/>
    <property type="match status" value="3"/>
</dbReference>
<name>A0A484N320_9ASTE</name>
<gene>
    <name evidence="6" type="ORF">CCAM_LOCUS37289</name>
</gene>
<feature type="compositionally biased region" description="Basic and acidic residues" evidence="3">
    <location>
        <begin position="162"/>
        <end position="174"/>
    </location>
</feature>
<evidence type="ECO:0000256" key="2">
    <source>
        <dbReference type="ARBA" id="ARBA00023242"/>
    </source>
</evidence>
<evidence type="ECO:0000259" key="4">
    <source>
        <dbReference type="PROSITE" id="PS50090"/>
    </source>
</evidence>
<feature type="compositionally biased region" description="Basic residues" evidence="3">
    <location>
        <begin position="125"/>
        <end position="134"/>
    </location>
</feature>
<feature type="compositionally biased region" description="Polar residues" evidence="3">
    <location>
        <begin position="70"/>
        <end position="81"/>
    </location>
</feature>
<dbReference type="AlphaFoldDB" id="A0A484N320"/>
<evidence type="ECO:0000256" key="3">
    <source>
        <dbReference type="SAM" id="MobiDB-lite"/>
    </source>
</evidence>
<feature type="compositionally biased region" description="Basic residues" evidence="3">
    <location>
        <begin position="288"/>
        <end position="297"/>
    </location>
</feature>
<dbReference type="GO" id="GO:0010597">
    <property type="term" value="P:green leaf volatile biosynthetic process"/>
    <property type="evidence" value="ECO:0007669"/>
    <property type="project" value="UniProtKB-ARBA"/>
</dbReference>
<feature type="compositionally biased region" description="Basic and acidic residues" evidence="3">
    <location>
        <begin position="318"/>
        <end position="329"/>
    </location>
</feature>
<dbReference type="OrthoDB" id="39591at2759"/>
<dbReference type="InterPro" id="IPR001005">
    <property type="entry name" value="SANT/Myb"/>
</dbReference>
<sequence length="738" mass="83270">MTVEDDVVGTLSKSELPTKSMKSKKKINEKLAVNPLHVLKDVRVEGGKSSERGTLCGAERRMRTTRDDTWSSSDANGVTCSKKTEKKKRKREVETNVSTMHENNRKDEQNEGTRTDDCTEGKSEKVKKKRRKKEKSVDNMGLEEKRGVGNDDSHAVSQDTNAAKDDLSVVDKGGRSGKFQKKKRKKEKMGDGLGSEENSGVENNEYGLQAVSQDKDPAKDDLSVIDKGGRLGKFQKKKRKKEKMGEGLGSEENSGVANYEDGSQAVSQDKDTAKDDLSVVDKGGRSGRFLKKKRKKEKMGDGLGSEENNEYGSQAVSQDKDTAKDDLSTEKGGQMPSIATEIAENKRKCDRKQGTITGGNAEKVKRKKKRNKKEMREDDVGSVGDGAIPFTSVDGKPASGVQDDSSNGKKANNNRSNGKTSKSSKKKVSFSSEVEVFPVSNASESGEHRSEDGVVRGKRFSKDEDAKIKEAVYDYIEMHDLGEDGLDMVLNSKKHPELRHCWKEIGAAIPYRPYTAIYYRAQTLFRSDENHKWTEEEKELILKHQKTHGNRWKELAEELGRHRFHVKDTWRRIHLPNLKKGHWSQDEYQKLFDLVNTDMQLRISEEKKSKHGMLRDNVSWTAISDKLSTRSDSTCCAKWYTQLSSPMVAEGLWSDTDDYRLIDALYKLDATCTENVDWDNLLDHRSGDICLKRWKQMVLHIGNHAIKSFSEQVEVLAKRYCPSLIEVREVWDSKPLVP</sequence>
<feature type="compositionally biased region" description="Basic and acidic residues" evidence="3">
    <location>
        <begin position="58"/>
        <end position="69"/>
    </location>
</feature>
<feature type="compositionally biased region" description="Basic residues" evidence="3">
    <location>
        <begin position="178"/>
        <end position="187"/>
    </location>
</feature>
<dbReference type="InterPro" id="IPR017930">
    <property type="entry name" value="Myb_dom"/>
</dbReference>
<organism evidence="6 7">
    <name type="scientific">Cuscuta campestris</name>
    <dbReference type="NCBI Taxonomy" id="132261"/>
    <lineage>
        <taxon>Eukaryota</taxon>
        <taxon>Viridiplantae</taxon>
        <taxon>Streptophyta</taxon>
        <taxon>Embryophyta</taxon>
        <taxon>Tracheophyta</taxon>
        <taxon>Spermatophyta</taxon>
        <taxon>Magnoliopsida</taxon>
        <taxon>eudicotyledons</taxon>
        <taxon>Gunneridae</taxon>
        <taxon>Pentapetalae</taxon>
        <taxon>asterids</taxon>
        <taxon>lamiids</taxon>
        <taxon>Solanales</taxon>
        <taxon>Convolvulaceae</taxon>
        <taxon>Cuscuteae</taxon>
        <taxon>Cuscuta</taxon>
        <taxon>Cuscuta subgen. Grammica</taxon>
        <taxon>Cuscuta sect. Cleistogrammica</taxon>
    </lineage>
</organism>
<feature type="domain" description="Myb-like" evidence="4">
    <location>
        <begin position="645"/>
        <end position="698"/>
    </location>
</feature>
<dbReference type="SUPFAM" id="SSF46689">
    <property type="entry name" value="Homeodomain-like"/>
    <property type="match status" value="2"/>
</dbReference>
<feature type="compositionally biased region" description="Low complexity" evidence="3">
    <location>
        <begin position="195"/>
        <end position="207"/>
    </location>
</feature>
<feature type="compositionally biased region" description="Basic residues" evidence="3">
    <location>
        <begin position="233"/>
        <end position="242"/>
    </location>
</feature>
<evidence type="ECO:0000313" key="7">
    <source>
        <dbReference type="Proteomes" id="UP000595140"/>
    </source>
</evidence>
<evidence type="ECO:0000313" key="6">
    <source>
        <dbReference type="EMBL" id="VFQ95513.1"/>
    </source>
</evidence>
<dbReference type="PROSITE" id="PS50090">
    <property type="entry name" value="MYB_LIKE"/>
    <property type="match status" value="3"/>
</dbReference>
<dbReference type="InterPro" id="IPR009057">
    <property type="entry name" value="Homeodomain-like_sf"/>
</dbReference>
<evidence type="ECO:0000259" key="5">
    <source>
        <dbReference type="PROSITE" id="PS51294"/>
    </source>
</evidence>
<protein>
    <recommendedName>
        <fullName evidence="8">Myb-like domain-containing protein</fullName>
    </recommendedName>
</protein>
<feature type="domain" description="Myb-like" evidence="4">
    <location>
        <begin position="532"/>
        <end position="574"/>
    </location>
</feature>
<feature type="domain" description="HTH myb-type" evidence="5">
    <location>
        <begin position="532"/>
        <end position="578"/>
    </location>
</feature>
<feature type="compositionally biased region" description="Polar residues" evidence="3">
    <location>
        <begin position="402"/>
        <end position="420"/>
    </location>
</feature>
<comment type="subcellular location">
    <subcellularLocation>
        <location evidence="1">Nucleus</location>
    </subcellularLocation>
</comment>
<evidence type="ECO:0000256" key="1">
    <source>
        <dbReference type="ARBA" id="ARBA00004123"/>
    </source>
</evidence>
<dbReference type="PANTHER" id="PTHR47430">
    <property type="entry name" value="GB|AAC33480.1"/>
    <property type="match status" value="1"/>
</dbReference>
<feature type="compositionally biased region" description="Basic and acidic residues" evidence="3">
    <location>
        <begin position="142"/>
        <end position="154"/>
    </location>
</feature>
<dbReference type="Pfam" id="PF13921">
    <property type="entry name" value="Myb_DNA-bind_6"/>
    <property type="match status" value="1"/>
</dbReference>
<dbReference type="CDD" id="cd00167">
    <property type="entry name" value="SANT"/>
    <property type="match status" value="2"/>
</dbReference>
<reference evidence="6 7" key="1">
    <citation type="submission" date="2018-04" db="EMBL/GenBank/DDBJ databases">
        <authorList>
            <person name="Vogel A."/>
        </authorList>
    </citation>
    <scope>NUCLEOTIDE SEQUENCE [LARGE SCALE GENOMIC DNA]</scope>
</reference>
<feature type="region of interest" description="Disordered" evidence="3">
    <location>
        <begin position="44"/>
        <end position="427"/>
    </location>
</feature>
<feature type="compositionally biased region" description="Basic and acidic residues" evidence="3">
    <location>
        <begin position="268"/>
        <end position="284"/>
    </location>
</feature>
<keyword evidence="7" id="KW-1185">Reference proteome</keyword>
<dbReference type="Proteomes" id="UP000595140">
    <property type="component" value="Unassembled WGS sequence"/>
</dbReference>
<feature type="compositionally biased region" description="Basic and acidic residues" evidence="3">
    <location>
        <begin position="213"/>
        <end position="229"/>
    </location>
</feature>
<feature type="region of interest" description="Disordered" evidence="3">
    <location>
        <begin position="1"/>
        <end position="25"/>
    </location>
</feature>
<evidence type="ECO:0008006" key="8">
    <source>
        <dbReference type="Google" id="ProtNLM"/>
    </source>
</evidence>
<feature type="compositionally biased region" description="Basic residues" evidence="3">
    <location>
        <begin position="364"/>
        <end position="373"/>
    </location>
</feature>
<feature type="compositionally biased region" description="Basic and acidic residues" evidence="3">
    <location>
        <begin position="343"/>
        <end position="353"/>
    </location>
</feature>
<accession>A0A484N320</accession>
<dbReference type="GO" id="GO:0000976">
    <property type="term" value="F:transcription cis-regulatory region binding"/>
    <property type="evidence" value="ECO:0007669"/>
    <property type="project" value="UniProtKB-ARBA"/>
</dbReference>
<dbReference type="PANTHER" id="PTHR47430:SF4">
    <property type="entry name" value="GB|AAC33480.1"/>
    <property type="match status" value="1"/>
</dbReference>
<feature type="domain" description="Myb-like" evidence="4">
    <location>
        <begin position="575"/>
        <end position="643"/>
    </location>
</feature>